<evidence type="ECO:0000313" key="4">
    <source>
        <dbReference type="Proteomes" id="UP000632154"/>
    </source>
</evidence>
<sequence>MGASVFPVLTSSRHTAWDDAYARLGSMSAPQPPAPANISFNPWKYLGLVALLFAALVGGWTWFLLNQGREGRAYAQAALAAAAGKTLPPEGIACAELLSRPLPGSVESCQVKPGTPPTAELALQGGRRGVLRGQ</sequence>
<evidence type="ECO:0000256" key="2">
    <source>
        <dbReference type="SAM" id="Phobius"/>
    </source>
</evidence>
<dbReference type="EMBL" id="BNAL01000023">
    <property type="protein sequence ID" value="GHG06188.1"/>
    <property type="molecule type" value="Genomic_DNA"/>
</dbReference>
<evidence type="ECO:0000313" key="3">
    <source>
        <dbReference type="EMBL" id="GHG06188.1"/>
    </source>
</evidence>
<name>A0ABQ3K852_9DEIO</name>
<gene>
    <name evidence="3" type="ORF">GCM10017783_18500</name>
</gene>
<keyword evidence="2" id="KW-0472">Membrane</keyword>
<dbReference type="Proteomes" id="UP000632154">
    <property type="component" value="Unassembled WGS sequence"/>
</dbReference>
<evidence type="ECO:0000256" key="1">
    <source>
        <dbReference type="SAM" id="MobiDB-lite"/>
    </source>
</evidence>
<feature type="region of interest" description="Disordered" evidence="1">
    <location>
        <begin position="108"/>
        <end position="134"/>
    </location>
</feature>
<protein>
    <submittedName>
        <fullName evidence="3">Uncharacterized protein</fullName>
    </submittedName>
</protein>
<keyword evidence="2" id="KW-1133">Transmembrane helix</keyword>
<organism evidence="3 4">
    <name type="scientific">Deinococcus piscis</name>
    <dbReference type="NCBI Taxonomy" id="394230"/>
    <lineage>
        <taxon>Bacteria</taxon>
        <taxon>Thermotogati</taxon>
        <taxon>Deinococcota</taxon>
        <taxon>Deinococci</taxon>
        <taxon>Deinococcales</taxon>
        <taxon>Deinococcaceae</taxon>
        <taxon>Deinococcus</taxon>
    </lineage>
</organism>
<accession>A0ABQ3K852</accession>
<proteinExistence type="predicted"/>
<feature type="transmembrane region" description="Helical" evidence="2">
    <location>
        <begin position="45"/>
        <end position="65"/>
    </location>
</feature>
<keyword evidence="2" id="KW-0812">Transmembrane</keyword>
<comment type="caution">
    <text evidence="3">The sequence shown here is derived from an EMBL/GenBank/DDBJ whole genome shotgun (WGS) entry which is preliminary data.</text>
</comment>
<reference evidence="4" key="1">
    <citation type="journal article" date="2019" name="Int. J. Syst. Evol. Microbiol.">
        <title>The Global Catalogue of Microorganisms (GCM) 10K type strain sequencing project: providing services to taxonomists for standard genome sequencing and annotation.</title>
        <authorList>
            <consortium name="The Broad Institute Genomics Platform"/>
            <consortium name="The Broad Institute Genome Sequencing Center for Infectious Disease"/>
            <person name="Wu L."/>
            <person name="Ma J."/>
        </authorList>
    </citation>
    <scope>NUCLEOTIDE SEQUENCE [LARGE SCALE GENOMIC DNA]</scope>
    <source>
        <strain evidence="4">CGMCC 1.18439</strain>
    </source>
</reference>
<keyword evidence="4" id="KW-1185">Reference proteome</keyword>